<comment type="caution">
    <text evidence="2">The sequence shown here is derived from an EMBL/GenBank/DDBJ whole genome shotgun (WGS) entry which is preliminary data.</text>
</comment>
<keyword evidence="3" id="KW-1185">Reference proteome</keyword>
<evidence type="ECO:0000259" key="1">
    <source>
        <dbReference type="Pfam" id="PF12802"/>
    </source>
</evidence>
<sequence length="159" mass="17266">MSSPRRHTVITLLRAVHDAMVDELIARLHAAGHPDIRRAHSSVFENLDRDGTRLTVLADRAQMTHPSMSELVSAVERLGYVERVRDTADGRARVVCFTPAGRNLQRLALTETAEVEAAWLERLGPRVGAGLRTALLTALDTAEAEPSPEAVDPGGMAGR</sequence>
<dbReference type="GO" id="GO:0003677">
    <property type="term" value="F:DNA binding"/>
    <property type="evidence" value="ECO:0007669"/>
    <property type="project" value="UniProtKB-KW"/>
</dbReference>
<dbReference type="EMBL" id="JAGINU010000001">
    <property type="protein sequence ID" value="MBP2368494.1"/>
    <property type="molecule type" value="Genomic_DNA"/>
</dbReference>
<reference evidence="2 3" key="1">
    <citation type="submission" date="2021-03" db="EMBL/GenBank/DDBJ databases">
        <title>Sequencing the genomes of 1000 actinobacteria strains.</title>
        <authorList>
            <person name="Klenk H.-P."/>
        </authorList>
    </citation>
    <scope>NUCLEOTIDE SEQUENCE [LARGE SCALE GENOMIC DNA]</scope>
    <source>
        <strain evidence="2 3">DSM 45256</strain>
    </source>
</reference>
<dbReference type="Pfam" id="PF12802">
    <property type="entry name" value="MarR_2"/>
    <property type="match status" value="1"/>
</dbReference>
<accession>A0ABS4VX63</accession>
<dbReference type="InterPro" id="IPR000835">
    <property type="entry name" value="HTH_MarR-typ"/>
</dbReference>
<evidence type="ECO:0000313" key="2">
    <source>
        <dbReference type="EMBL" id="MBP2368494.1"/>
    </source>
</evidence>
<dbReference type="SUPFAM" id="SSF46785">
    <property type="entry name" value="Winged helix' DNA-binding domain"/>
    <property type="match status" value="1"/>
</dbReference>
<organism evidence="2 3">
    <name type="scientific">Pseudonocardia parietis</name>
    <dbReference type="NCBI Taxonomy" id="570936"/>
    <lineage>
        <taxon>Bacteria</taxon>
        <taxon>Bacillati</taxon>
        <taxon>Actinomycetota</taxon>
        <taxon>Actinomycetes</taxon>
        <taxon>Pseudonocardiales</taxon>
        <taxon>Pseudonocardiaceae</taxon>
        <taxon>Pseudonocardia</taxon>
    </lineage>
</organism>
<dbReference type="PANTHER" id="PTHR33164:SF57">
    <property type="entry name" value="MARR-FAMILY TRANSCRIPTIONAL REGULATOR"/>
    <property type="match status" value="1"/>
</dbReference>
<protein>
    <submittedName>
        <fullName evidence="2">DNA-binding MarR family transcriptional regulator</fullName>
    </submittedName>
</protein>
<name>A0ABS4VX63_9PSEU</name>
<evidence type="ECO:0000313" key="3">
    <source>
        <dbReference type="Proteomes" id="UP001519295"/>
    </source>
</evidence>
<dbReference type="Gene3D" id="1.10.10.10">
    <property type="entry name" value="Winged helix-like DNA-binding domain superfamily/Winged helix DNA-binding domain"/>
    <property type="match status" value="1"/>
</dbReference>
<dbReference type="InterPro" id="IPR036390">
    <property type="entry name" value="WH_DNA-bd_sf"/>
</dbReference>
<feature type="domain" description="HTH marR-type" evidence="1">
    <location>
        <begin position="36"/>
        <end position="92"/>
    </location>
</feature>
<dbReference type="Proteomes" id="UP001519295">
    <property type="component" value="Unassembled WGS sequence"/>
</dbReference>
<dbReference type="PANTHER" id="PTHR33164">
    <property type="entry name" value="TRANSCRIPTIONAL REGULATOR, MARR FAMILY"/>
    <property type="match status" value="1"/>
</dbReference>
<dbReference type="InterPro" id="IPR036388">
    <property type="entry name" value="WH-like_DNA-bd_sf"/>
</dbReference>
<dbReference type="InterPro" id="IPR039422">
    <property type="entry name" value="MarR/SlyA-like"/>
</dbReference>
<dbReference type="RefSeq" id="WP_210029715.1">
    <property type="nucleotide sequence ID" value="NZ_JAGINU010000001.1"/>
</dbReference>
<keyword evidence="2" id="KW-0238">DNA-binding</keyword>
<proteinExistence type="predicted"/>
<gene>
    <name evidence="2" type="ORF">JOF36_004190</name>
</gene>